<feature type="transmembrane region" description="Helical" evidence="9">
    <location>
        <begin position="40"/>
        <end position="63"/>
    </location>
</feature>
<dbReference type="AlphaFoldDB" id="A0A9W5IT69"/>
<protein>
    <submittedName>
        <fullName evidence="10">Transporter, basic amino acid/polyamine antiporter (APA) family</fullName>
    </submittedName>
</protein>
<keyword evidence="5 9" id="KW-0812">Transmembrane</keyword>
<feature type="transmembrane region" description="Helical" evidence="9">
    <location>
        <begin position="129"/>
        <end position="147"/>
    </location>
</feature>
<dbReference type="InterPro" id="IPR050367">
    <property type="entry name" value="APC_superfamily"/>
</dbReference>
<keyword evidence="6" id="KW-0029">Amino-acid transport</keyword>
<feature type="transmembrane region" description="Helical" evidence="9">
    <location>
        <begin position="159"/>
        <end position="180"/>
    </location>
</feature>
<evidence type="ECO:0000313" key="11">
    <source>
        <dbReference type="Proteomes" id="UP000004621"/>
    </source>
</evidence>
<organism evidence="10 11">
    <name type="scientific">Neisseria subflava NJ9703</name>
    <dbReference type="NCBI Taxonomy" id="546268"/>
    <lineage>
        <taxon>Bacteria</taxon>
        <taxon>Pseudomonadati</taxon>
        <taxon>Pseudomonadota</taxon>
        <taxon>Betaproteobacteria</taxon>
        <taxon>Neisseriales</taxon>
        <taxon>Neisseriaceae</taxon>
        <taxon>Neisseria</taxon>
    </lineage>
</organism>
<evidence type="ECO:0000313" key="10">
    <source>
        <dbReference type="EMBL" id="EFC53264.1"/>
    </source>
</evidence>
<dbReference type="GO" id="GO:0006865">
    <property type="term" value="P:amino acid transport"/>
    <property type="evidence" value="ECO:0007669"/>
    <property type="project" value="UniProtKB-KW"/>
</dbReference>
<evidence type="ECO:0000256" key="8">
    <source>
        <dbReference type="ARBA" id="ARBA00023136"/>
    </source>
</evidence>
<keyword evidence="7 9" id="KW-1133">Transmembrane helix</keyword>
<comment type="subcellular location">
    <subcellularLocation>
        <location evidence="1">Cell membrane</location>
        <topology evidence="1">Multi-pass membrane protein</topology>
    </subcellularLocation>
</comment>
<dbReference type="RefSeq" id="WP_004519017.1">
    <property type="nucleotide sequence ID" value="NZ_ACEO02000001.1"/>
</dbReference>
<dbReference type="Gene3D" id="1.20.1740.10">
    <property type="entry name" value="Amino acid/polyamine transporter I"/>
    <property type="match status" value="1"/>
</dbReference>
<dbReference type="Proteomes" id="UP000004621">
    <property type="component" value="Unassembled WGS sequence"/>
</dbReference>
<evidence type="ECO:0000256" key="2">
    <source>
        <dbReference type="ARBA" id="ARBA00008220"/>
    </source>
</evidence>
<dbReference type="PIRSF" id="PIRSF006060">
    <property type="entry name" value="AA_transporter"/>
    <property type="match status" value="1"/>
</dbReference>
<evidence type="ECO:0000256" key="5">
    <source>
        <dbReference type="ARBA" id="ARBA00022692"/>
    </source>
</evidence>
<feature type="transmembrane region" description="Helical" evidence="9">
    <location>
        <begin position="420"/>
        <end position="438"/>
    </location>
</feature>
<evidence type="ECO:0000256" key="6">
    <source>
        <dbReference type="ARBA" id="ARBA00022970"/>
    </source>
</evidence>
<dbReference type="InterPro" id="IPR004754">
    <property type="entry name" value="Amino_acid_antiprt"/>
</dbReference>
<keyword evidence="3" id="KW-0813">Transport</keyword>
<dbReference type="EMBL" id="ACEO02000001">
    <property type="protein sequence ID" value="EFC53264.1"/>
    <property type="molecule type" value="Genomic_DNA"/>
</dbReference>
<dbReference type="InterPro" id="IPR002293">
    <property type="entry name" value="AA/rel_permease1"/>
</dbReference>
<dbReference type="PANTHER" id="PTHR42770:SF4">
    <property type="entry name" value="ARGININE_ORNITHINE ANTIPORTER-RELATED"/>
    <property type="match status" value="1"/>
</dbReference>
<evidence type="ECO:0000256" key="3">
    <source>
        <dbReference type="ARBA" id="ARBA00022448"/>
    </source>
</evidence>
<feature type="transmembrane region" description="Helical" evidence="9">
    <location>
        <begin position="84"/>
        <end position="109"/>
    </location>
</feature>
<dbReference type="GO" id="GO:0005886">
    <property type="term" value="C:plasma membrane"/>
    <property type="evidence" value="ECO:0007669"/>
    <property type="project" value="UniProtKB-SubCell"/>
</dbReference>
<feature type="transmembrane region" description="Helical" evidence="9">
    <location>
        <begin position="241"/>
        <end position="264"/>
    </location>
</feature>
<comment type="caution">
    <text evidence="10">The sequence shown here is derived from an EMBL/GenBank/DDBJ whole genome shotgun (WGS) entry which is preliminary data.</text>
</comment>
<feature type="transmembrane region" description="Helical" evidence="9">
    <location>
        <begin position="291"/>
        <end position="311"/>
    </location>
</feature>
<feature type="transmembrane region" description="Helical" evidence="9">
    <location>
        <begin position="340"/>
        <end position="358"/>
    </location>
</feature>
<evidence type="ECO:0000256" key="4">
    <source>
        <dbReference type="ARBA" id="ARBA00022475"/>
    </source>
</evidence>
<proteinExistence type="inferred from homology"/>
<accession>A0A9W5IT69</accession>
<dbReference type="Pfam" id="PF13520">
    <property type="entry name" value="AA_permease_2"/>
    <property type="match status" value="1"/>
</dbReference>
<comment type="similarity">
    <text evidence="2">Belongs to the amino acid-polyamine-organocation (APC) superfamily. Basic amino acid/polyamine antiporter (APA) (TC 2.A.3.2) family.</text>
</comment>
<evidence type="ECO:0000256" key="1">
    <source>
        <dbReference type="ARBA" id="ARBA00004651"/>
    </source>
</evidence>
<feature type="transmembrane region" description="Helical" evidence="9">
    <location>
        <begin position="211"/>
        <end position="229"/>
    </location>
</feature>
<name>A0A9W5IT69_NEISU</name>
<feature type="transmembrane region" description="Helical" evidence="9">
    <location>
        <begin position="364"/>
        <end position="386"/>
    </location>
</feature>
<feature type="transmembrane region" description="Helical" evidence="9">
    <location>
        <begin position="454"/>
        <end position="472"/>
    </location>
</feature>
<evidence type="ECO:0000256" key="9">
    <source>
        <dbReference type="SAM" id="Phobius"/>
    </source>
</evidence>
<evidence type="ECO:0000256" key="7">
    <source>
        <dbReference type="ARBA" id="ARBA00022989"/>
    </source>
</evidence>
<reference evidence="10 11" key="1">
    <citation type="submission" date="2010-01" db="EMBL/GenBank/DDBJ databases">
        <authorList>
            <person name="Weinstock G."/>
            <person name="Sodergren E."/>
            <person name="Clifton S."/>
            <person name="Fulton L."/>
            <person name="Fulton B."/>
            <person name="Courtney L."/>
            <person name="Fronick C."/>
            <person name="Harrison M."/>
            <person name="Strong C."/>
            <person name="Farmer C."/>
            <person name="Delahaunty K."/>
            <person name="Markovic C."/>
            <person name="Hall O."/>
            <person name="Minx P."/>
            <person name="Tomlinson C."/>
            <person name="Mitreva M."/>
            <person name="Nelson J."/>
            <person name="Hou S."/>
            <person name="Wollam A."/>
            <person name="Pepin K.H."/>
            <person name="Johnson M."/>
            <person name="Bhonagiri V."/>
            <person name="Nash W.E."/>
            <person name="Warren W."/>
            <person name="Chinwalla A."/>
            <person name="Mardis E.R."/>
            <person name="Wilson R.K."/>
        </authorList>
    </citation>
    <scope>NUCLEOTIDE SEQUENCE [LARGE SCALE GENOMIC DNA]</scope>
    <source>
        <strain evidence="10 11">NJ9703</strain>
    </source>
</reference>
<dbReference type="NCBIfam" id="TIGR00905">
    <property type="entry name" value="2A0302"/>
    <property type="match status" value="1"/>
</dbReference>
<keyword evidence="8 9" id="KW-0472">Membrane</keyword>
<gene>
    <name evidence="10" type="ORF">NEISUBOT_03266</name>
</gene>
<keyword evidence="4" id="KW-1003">Cell membrane</keyword>
<feature type="transmembrane region" description="Helical" evidence="9">
    <location>
        <begin position="7"/>
        <end position="28"/>
    </location>
</feature>
<sequence length="476" mass="51172">MSQKSQIGLAALTALVISSMIGSGIFSLPQNMAAVAGSQALLLGWLITGVGIIFLGLSFSALSKLKPELDGGIYTYARDGFGDLMGFFSAWGYWLCTTVGIVGYLVVAFEAVGGFVDTPDNVIFGKGNTFAAFVGESVIVWLIYWLVVRGIKEAAGVNLIATAVKVFPLILFIGMAAYFFQTEVFMSDWTGASLATPENPDVSLMTQVKNTMLITLWVFTGIEGAAVLSKHARSRADVGRATIIGVSLTLAMYVAITVLAQGILPRADIAAMANPSMAGVLAHMVGSWGKVLISSCLIVSVLSSYLSWTLYATEIPHMGARNGAFPKSFIPLNKNEVPQGSLMFTTLTVQFCLLLVWLKGEDYSALLMVSTSMILIPYLLIGAYLLKLSLTQKAAAKYRLIGAAATLYAAWIVYAAGTEYLLLSVLLYLPGVLLFFYSQKKHYGNCQFNRMEKAVLVLLLILAVPAVQQFVASLQV</sequence>
<dbReference type="GO" id="GO:0022857">
    <property type="term" value="F:transmembrane transporter activity"/>
    <property type="evidence" value="ECO:0007669"/>
    <property type="project" value="InterPro"/>
</dbReference>
<dbReference type="PANTHER" id="PTHR42770">
    <property type="entry name" value="AMINO ACID TRANSPORTER-RELATED"/>
    <property type="match status" value="1"/>
</dbReference>
<feature type="transmembrane region" description="Helical" evidence="9">
    <location>
        <begin position="398"/>
        <end position="414"/>
    </location>
</feature>